<dbReference type="Pfam" id="PF08281">
    <property type="entry name" value="Sigma70_r4_2"/>
    <property type="match status" value="1"/>
</dbReference>
<dbReference type="InterPro" id="IPR036388">
    <property type="entry name" value="WH-like_DNA-bd_sf"/>
</dbReference>
<dbReference type="InterPro" id="IPR013324">
    <property type="entry name" value="RNA_pol_sigma_r3/r4-like"/>
</dbReference>
<dbReference type="CDD" id="cd06171">
    <property type="entry name" value="Sigma70_r4"/>
    <property type="match status" value="1"/>
</dbReference>
<evidence type="ECO:0000259" key="1">
    <source>
        <dbReference type="Pfam" id="PF08281"/>
    </source>
</evidence>
<keyword evidence="3" id="KW-1185">Reference proteome</keyword>
<evidence type="ECO:0000313" key="2">
    <source>
        <dbReference type="EMBL" id="MDC0744214.1"/>
    </source>
</evidence>
<reference evidence="2 3" key="1">
    <citation type="submission" date="2022-11" db="EMBL/GenBank/DDBJ databases">
        <title>Minimal conservation of predation-associated metabolite biosynthetic gene clusters underscores biosynthetic potential of Myxococcota including descriptions for ten novel species: Archangium lansinium sp. nov., Myxococcus landrumus sp. nov., Nannocystis bai.</title>
        <authorList>
            <person name="Ahearne A."/>
            <person name="Stevens C."/>
            <person name="Dowd S."/>
        </authorList>
    </citation>
    <scope>NUCLEOTIDE SEQUENCE [LARGE SCALE GENOMIC DNA]</scope>
    <source>
        <strain evidence="2 3">RJM3</strain>
    </source>
</reference>
<dbReference type="SUPFAM" id="SSF88659">
    <property type="entry name" value="Sigma3 and sigma4 domains of RNA polymerase sigma factors"/>
    <property type="match status" value="1"/>
</dbReference>
<accession>A0ABT5EQU9</accession>
<dbReference type="InterPro" id="IPR013249">
    <property type="entry name" value="RNA_pol_sigma70_r4_t2"/>
</dbReference>
<name>A0ABT5EQU9_9BACT</name>
<dbReference type="EMBL" id="JAQNDO010000001">
    <property type="protein sequence ID" value="MDC0744214.1"/>
    <property type="molecule type" value="Genomic_DNA"/>
</dbReference>
<dbReference type="Proteomes" id="UP001221411">
    <property type="component" value="Unassembled WGS sequence"/>
</dbReference>
<gene>
    <name evidence="2" type="ORF">POL67_22980</name>
</gene>
<dbReference type="Gene3D" id="1.10.10.10">
    <property type="entry name" value="Winged helix-like DNA-binding domain superfamily/Winged helix DNA-binding domain"/>
    <property type="match status" value="1"/>
</dbReference>
<dbReference type="RefSeq" id="WP_271920499.1">
    <property type="nucleotide sequence ID" value="NZ_JAQNDO010000001.1"/>
</dbReference>
<organism evidence="2 3">
    <name type="scientific">Polyangium mundeleinium</name>
    <dbReference type="NCBI Taxonomy" id="2995306"/>
    <lineage>
        <taxon>Bacteria</taxon>
        <taxon>Pseudomonadati</taxon>
        <taxon>Myxococcota</taxon>
        <taxon>Polyangia</taxon>
        <taxon>Polyangiales</taxon>
        <taxon>Polyangiaceae</taxon>
        <taxon>Polyangium</taxon>
    </lineage>
</organism>
<comment type="caution">
    <text evidence="2">The sequence shown here is derived from an EMBL/GenBank/DDBJ whole genome shotgun (WGS) entry which is preliminary data.</text>
</comment>
<feature type="domain" description="RNA polymerase sigma factor 70 region 4 type 2" evidence="1">
    <location>
        <begin position="55"/>
        <end position="93"/>
    </location>
</feature>
<sequence>MTHERRSSDGGRHRARLVANLDHIDASRHLYHDDDEASEARLRLQDAVRDAVATALTDKQREVVEAYFFEGLSQGEIARRLGVTQQVVQKRIYGDERGGRTVGGALRKLREALAPLVSPPVSPPIPS</sequence>
<protein>
    <submittedName>
        <fullName evidence="2">Sigma-70 family RNA polymerase sigma factor</fullName>
    </submittedName>
</protein>
<proteinExistence type="predicted"/>
<evidence type="ECO:0000313" key="3">
    <source>
        <dbReference type="Proteomes" id="UP001221411"/>
    </source>
</evidence>